<reference evidence="5 6" key="1">
    <citation type="submission" date="2019-07" db="EMBL/GenBank/DDBJ databases">
        <title>Whole genome shotgun sequence of Skermanella aerolata NBRC 106429.</title>
        <authorList>
            <person name="Hosoyama A."/>
            <person name="Uohara A."/>
            <person name="Ohji S."/>
            <person name="Ichikawa N."/>
        </authorList>
    </citation>
    <scope>NUCLEOTIDE SEQUENCE [LARGE SCALE GENOMIC DNA]</scope>
    <source>
        <strain evidence="5 6">NBRC 106429</strain>
    </source>
</reference>
<dbReference type="InterPro" id="IPR011611">
    <property type="entry name" value="PfkB_dom"/>
</dbReference>
<dbReference type="Gene3D" id="3.40.1190.20">
    <property type="match status" value="1"/>
</dbReference>
<proteinExistence type="inferred from homology"/>
<organism evidence="5 6">
    <name type="scientific">Skermanella aerolata</name>
    <dbReference type="NCBI Taxonomy" id="393310"/>
    <lineage>
        <taxon>Bacteria</taxon>
        <taxon>Pseudomonadati</taxon>
        <taxon>Pseudomonadota</taxon>
        <taxon>Alphaproteobacteria</taxon>
        <taxon>Rhodospirillales</taxon>
        <taxon>Azospirillaceae</taxon>
        <taxon>Skermanella</taxon>
    </lineage>
</organism>
<dbReference type="GO" id="GO:0016301">
    <property type="term" value="F:kinase activity"/>
    <property type="evidence" value="ECO:0007669"/>
    <property type="project" value="UniProtKB-KW"/>
</dbReference>
<keyword evidence="2" id="KW-0808">Transferase</keyword>
<keyword evidence="6" id="KW-1185">Reference proteome</keyword>
<keyword evidence="3 5" id="KW-0418">Kinase</keyword>
<dbReference type="RefSeq" id="WP_044428397.1">
    <property type="nucleotide sequence ID" value="NZ_BJYZ01000009.1"/>
</dbReference>
<dbReference type="CDD" id="cd01168">
    <property type="entry name" value="adenosine_kinase"/>
    <property type="match status" value="1"/>
</dbReference>
<protein>
    <submittedName>
        <fullName evidence="5">Adenosine kinase</fullName>
    </submittedName>
</protein>
<dbReference type="PANTHER" id="PTHR43320">
    <property type="entry name" value="SUGAR KINASE"/>
    <property type="match status" value="1"/>
</dbReference>
<dbReference type="Proteomes" id="UP000321523">
    <property type="component" value="Unassembled WGS sequence"/>
</dbReference>
<evidence type="ECO:0000259" key="4">
    <source>
        <dbReference type="Pfam" id="PF00294"/>
    </source>
</evidence>
<comment type="caution">
    <text evidence="5">The sequence shown here is derived from an EMBL/GenBank/DDBJ whole genome shotgun (WGS) entry which is preliminary data.</text>
</comment>
<evidence type="ECO:0000256" key="2">
    <source>
        <dbReference type="ARBA" id="ARBA00022679"/>
    </source>
</evidence>
<gene>
    <name evidence="5" type="ORF">SAE02_23140</name>
</gene>
<evidence type="ECO:0000256" key="3">
    <source>
        <dbReference type="ARBA" id="ARBA00022777"/>
    </source>
</evidence>
<dbReference type="InterPro" id="IPR029056">
    <property type="entry name" value="Ribokinase-like"/>
</dbReference>
<dbReference type="Pfam" id="PF00294">
    <property type="entry name" value="PfkB"/>
    <property type="match status" value="1"/>
</dbReference>
<dbReference type="PANTHER" id="PTHR43320:SF3">
    <property type="entry name" value="CARBOHYDRATE KINASE PFKB DOMAIN-CONTAINING PROTEIN"/>
    <property type="match status" value="1"/>
</dbReference>
<dbReference type="EMBL" id="BJYZ01000009">
    <property type="protein sequence ID" value="GEO38166.1"/>
    <property type="molecule type" value="Genomic_DNA"/>
</dbReference>
<dbReference type="SUPFAM" id="SSF53613">
    <property type="entry name" value="Ribokinase-like"/>
    <property type="match status" value="1"/>
</dbReference>
<comment type="similarity">
    <text evidence="1">Belongs to the carbohydrate kinase PfkB family.</text>
</comment>
<sequence>MSQASLHVVGIGNAIVDVIAHADDAFIETNSLEKGAMTLIDAVRAEELYDRMGPGIEMSGGSAGNTMAGIAALGGKGAYIGKVSDDQLGGVFRHDIRAIGVQFDSAPLTDGAPTARCLILVTPDAQRTMNTFLGACVELGPDDIDAALIQSAQVTYLEGYLWDKPLAKEAFLKAAKLAHAGGRKLSLTLSDSFCVNRHRAEFSDLVDNHVDILFGNEHEIMALYETDSFDQAVTAVRGRCETVVLTRSEKGSVVVTADDIFEVPADRIERLVDTTGAGDLFASGFLYGYTSGRSLTDSARIGAIAAAEIISHVGARPEVVLSDLVAQKLG</sequence>
<dbReference type="Gene3D" id="3.30.1110.10">
    <property type="match status" value="1"/>
</dbReference>
<dbReference type="OrthoDB" id="9813569at2"/>
<name>A0A512DNX4_9PROT</name>
<evidence type="ECO:0000256" key="1">
    <source>
        <dbReference type="ARBA" id="ARBA00010688"/>
    </source>
</evidence>
<feature type="domain" description="Carbohydrate kinase PfkB" evidence="4">
    <location>
        <begin position="59"/>
        <end position="316"/>
    </location>
</feature>
<dbReference type="AlphaFoldDB" id="A0A512DNX4"/>
<dbReference type="PROSITE" id="PS00584">
    <property type="entry name" value="PFKB_KINASES_2"/>
    <property type="match status" value="1"/>
</dbReference>
<accession>A0A512DNX4</accession>
<evidence type="ECO:0000313" key="6">
    <source>
        <dbReference type="Proteomes" id="UP000321523"/>
    </source>
</evidence>
<dbReference type="InterPro" id="IPR002173">
    <property type="entry name" value="Carboh/pur_kinase_PfkB_CS"/>
</dbReference>
<dbReference type="InterPro" id="IPR052700">
    <property type="entry name" value="Carb_kinase_PfkB-like"/>
</dbReference>
<evidence type="ECO:0000313" key="5">
    <source>
        <dbReference type="EMBL" id="GEO38166.1"/>
    </source>
</evidence>